<reference evidence="3" key="1">
    <citation type="journal article" date="2015" name="Genome Announc.">
        <title>Complete Genome Sequence of a New Member of the Marseilleviridae Recovered from the Brackish Submarine Spring in the Cassis Port-Miou Calanque, France.</title>
        <authorList>
            <person name="Doutre G."/>
            <person name="Arfib B."/>
            <person name="Rochette P."/>
            <person name="Claverie J.M."/>
            <person name="Bonin P."/>
            <person name="Abergel C."/>
        </authorList>
    </citation>
    <scope>NUCLEOTIDE SEQUENCE [LARGE SCALE GENOMIC DNA]</scope>
    <source>
        <strain evidence="3">1</strain>
    </source>
</reference>
<evidence type="ECO:0000256" key="1">
    <source>
        <dbReference type="SAM" id="MobiDB-lite"/>
    </source>
</evidence>
<dbReference type="EMBL" id="KT428292">
    <property type="protein sequence ID" value="ALH06972.1"/>
    <property type="molecule type" value="Genomic_DNA"/>
</dbReference>
<accession>A0A0N9PZ73</accession>
<evidence type="ECO:0000313" key="4">
    <source>
        <dbReference type="Proteomes" id="UP000319438"/>
    </source>
</evidence>
<dbReference type="Proteomes" id="UP000319438">
    <property type="component" value="Segment"/>
</dbReference>
<dbReference type="InterPro" id="IPR001810">
    <property type="entry name" value="F-box_dom"/>
</dbReference>
<feature type="region of interest" description="Disordered" evidence="1">
    <location>
        <begin position="174"/>
        <end position="227"/>
    </location>
</feature>
<feature type="domain" description="F-box" evidence="2">
    <location>
        <begin position="1"/>
        <end position="49"/>
    </location>
</feature>
<proteinExistence type="predicted"/>
<gene>
    <name evidence="3" type="ORF">PMV_274</name>
</gene>
<sequence>MLEKLPLDNLLQILPYLEIEDLAAVDRSHRSLQFACAQIYLRDEKHQRLSLFLKSVNPTLRWGERWSSPTHISALRRAGNTNRERKNPFEVPKNERVEAEKKAKKKQAEKLLIDTLAERPRKKKELLYDLWHCKQDDTNGRDETILEVYQLMKEAVDEDNLSSEILLLLQDSGFYDDDSDEEEDGDGNEDSEEESDGNEDSEEESDGNEDEDSEEDEESDGPENIFF</sequence>
<dbReference type="PROSITE" id="PS50181">
    <property type="entry name" value="FBOX"/>
    <property type="match status" value="1"/>
</dbReference>
<evidence type="ECO:0000313" key="3">
    <source>
        <dbReference type="EMBL" id="ALH06972.1"/>
    </source>
</evidence>
<protein>
    <recommendedName>
        <fullName evidence="2">F-box domain-containing protein</fullName>
    </recommendedName>
</protein>
<evidence type="ECO:0000259" key="2">
    <source>
        <dbReference type="PROSITE" id="PS50181"/>
    </source>
</evidence>
<organism evidence="3 4">
    <name type="scientific">Port-miou virus</name>
    <dbReference type="NCBI Taxonomy" id="1733873"/>
    <lineage>
        <taxon>Viruses</taxon>
        <taxon>Varidnaviria</taxon>
        <taxon>Bamfordvirae</taxon>
        <taxon>Nucleocytoviricota</taxon>
        <taxon>Megaviricetes</taxon>
        <taxon>Pimascovirales</taxon>
        <taxon>Pimascovirales incertae sedis</taxon>
        <taxon>Marseilleviridae</taxon>
        <taxon>Losannavirus</taxon>
        <taxon>Losannavirus lausannense</taxon>
        <taxon>Lausannevirus</taxon>
    </lineage>
</organism>
<name>A0A0N9PZ73_9VIRU</name>
<feature type="compositionally biased region" description="Acidic residues" evidence="1">
    <location>
        <begin position="174"/>
        <end position="221"/>
    </location>
</feature>